<dbReference type="AlphaFoldDB" id="A0A1G2BLX4"/>
<accession>A0A1G2BLX4</accession>
<comment type="caution">
    <text evidence="2">The sequence shown here is derived from an EMBL/GenBank/DDBJ whole genome shotgun (WGS) entry which is preliminary data.</text>
</comment>
<dbReference type="GO" id="GO:0006402">
    <property type="term" value="P:mRNA catabolic process"/>
    <property type="evidence" value="ECO:0007669"/>
    <property type="project" value="TreeGrafter"/>
</dbReference>
<dbReference type="InterPro" id="IPR003477">
    <property type="entry name" value="PemK-like"/>
</dbReference>
<dbReference type="EMBL" id="MHKL01000014">
    <property type="protein sequence ID" value="OGY89539.1"/>
    <property type="molecule type" value="Genomic_DNA"/>
</dbReference>
<dbReference type="PANTHER" id="PTHR33988:SF2">
    <property type="entry name" value="ENDORIBONUCLEASE MAZF"/>
    <property type="match status" value="1"/>
</dbReference>
<dbReference type="GO" id="GO:0003677">
    <property type="term" value="F:DNA binding"/>
    <property type="evidence" value="ECO:0007669"/>
    <property type="project" value="InterPro"/>
</dbReference>
<dbReference type="Proteomes" id="UP000178849">
    <property type="component" value="Unassembled WGS sequence"/>
</dbReference>
<dbReference type="GO" id="GO:0016075">
    <property type="term" value="P:rRNA catabolic process"/>
    <property type="evidence" value="ECO:0007669"/>
    <property type="project" value="TreeGrafter"/>
</dbReference>
<dbReference type="EC" id="3.1.-.-" evidence="1"/>
<dbReference type="SUPFAM" id="SSF50118">
    <property type="entry name" value="Cell growth inhibitor/plasmid maintenance toxic component"/>
    <property type="match status" value="1"/>
</dbReference>
<sequence length="113" mass="12974">MYMKQGEIWLVRYDPSVGHEFKKDRPAVILSSDDILNYSSLVTVMAITSNLSDCLSNDIEVIKDKTNNLYADSVIKVYHLSSFDKQRFIKKIGGVDKTALVKIKNYLKKHFDI</sequence>
<dbReference type="PANTHER" id="PTHR33988">
    <property type="entry name" value="ENDORIBONUCLEASE MAZF-RELATED"/>
    <property type="match status" value="1"/>
</dbReference>
<organism evidence="2 3">
    <name type="scientific">Candidatus Komeilibacteria bacterium RIFCSPLOWO2_01_FULL_45_10</name>
    <dbReference type="NCBI Taxonomy" id="1798550"/>
    <lineage>
        <taxon>Bacteria</taxon>
        <taxon>Candidatus Komeiliibacteriota</taxon>
    </lineage>
</organism>
<gene>
    <name evidence="2" type="ORF">A2927_00890</name>
</gene>
<protein>
    <recommendedName>
        <fullName evidence="1">mRNA interferase</fullName>
        <ecNumber evidence="1">3.1.-.-</ecNumber>
    </recommendedName>
</protein>
<evidence type="ECO:0000313" key="2">
    <source>
        <dbReference type="EMBL" id="OGY89539.1"/>
    </source>
</evidence>
<reference evidence="2 3" key="1">
    <citation type="journal article" date="2016" name="Nat. Commun.">
        <title>Thousands of microbial genomes shed light on interconnected biogeochemical processes in an aquifer system.</title>
        <authorList>
            <person name="Anantharaman K."/>
            <person name="Brown C.T."/>
            <person name="Hug L.A."/>
            <person name="Sharon I."/>
            <person name="Castelle C.J."/>
            <person name="Probst A.J."/>
            <person name="Thomas B.C."/>
            <person name="Singh A."/>
            <person name="Wilkins M.J."/>
            <person name="Karaoz U."/>
            <person name="Brodie E.L."/>
            <person name="Williams K.H."/>
            <person name="Hubbard S.S."/>
            <person name="Banfield J.F."/>
        </authorList>
    </citation>
    <scope>NUCLEOTIDE SEQUENCE [LARGE SCALE GENOMIC DNA]</scope>
</reference>
<name>A0A1G2BLX4_9BACT</name>
<keyword evidence="1" id="KW-0540">Nuclease</keyword>
<keyword evidence="1" id="KW-0255">Endonuclease</keyword>
<comment type="similarity">
    <text evidence="1">Belongs to the PemK/MazF family.</text>
</comment>
<evidence type="ECO:0000313" key="3">
    <source>
        <dbReference type="Proteomes" id="UP000178849"/>
    </source>
</evidence>
<dbReference type="GO" id="GO:0016787">
    <property type="term" value="F:hydrolase activity"/>
    <property type="evidence" value="ECO:0007669"/>
    <property type="project" value="UniProtKB-KW"/>
</dbReference>
<dbReference type="STRING" id="1798550.A2927_00890"/>
<dbReference type="PIRSF" id="PIRSF033490">
    <property type="entry name" value="MazF"/>
    <property type="match status" value="1"/>
</dbReference>
<dbReference type="InterPro" id="IPR011067">
    <property type="entry name" value="Plasmid_toxin/cell-grow_inhib"/>
</dbReference>
<keyword evidence="1" id="KW-0378">Hydrolase</keyword>
<dbReference type="GO" id="GO:0004521">
    <property type="term" value="F:RNA endonuclease activity"/>
    <property type="evidence" value="ECO:0007669"/>
    <property type="project" value="TreeGrafter"/>
</dbReference>
<dbReference type="Gene3D" id="2.30.30.110">
    <property type="match status" value="1"/>
</dbReference>
<evidence type="ECO:0000256" key="1">
    <source>
        <dbReference type="PIRNR" id="PIRNR033490"/>
    </source>
</evidence>
<comment type="function">
    <text evidence="1">Toxic component of a type II toxin-antitoxin (TA) system.</text>
</comment>
<dbReference type="Pfam" id="PF02452">
    <property type="entry name" value="PemK_toxin"/>
    <property type="match status" value="1"/>
</dbReference>
<proteinExistence type="inferred from homology"/>